<dbReference type="InterPro" id="IPR013362">
    <property type="entry name" value="Pilus_4_PilV"/>
</dbReference>
<feature type="non-terminal residue" evidence="2">
    <location>
        <position position="104"/>
    </location>
</feature>
<dbReference type="AlphaFoldDB" id="A0A839HJ86"/>
<dbReference type="NCBIfam" id="TIGR02532">
    <property type="entry name" value="IV_pilin_GFxxxE"/>
    <property type="match status" value="1"/>
</dbReference>
<evidence type="ECO:0000313" key="2">
    <source>
        <dbReference type="EMBL" id="MBB1126898.1"/>
    </source>
</evidence>
<protein>
    <submittedName>
        <fullName evidence="2">Type IV pilus modification protein PilV</fullName>
    </submittedName>
</protein>
<dbReference type="InterPro" id="IPR045584">
    <property type="entry name" value="Pilin-like"/>
</dbReference>
<keyword evidence="1" id="KW-0812">Transmembrane</keyword>
<evidence type="ECO:0000313" key="3">
    <source>
        <dbReference type="Proteomes" id="UP000548632"/>
    </source>
</evidence>
<keyword evidence="1" id="KW-0472">Membrane</keyword>
<keyword evidence="3" id="KW-1185">Reference proteome</keyword>
<comment type="caution">
    <text evidence="2">The sequence shown here is derived from an EMBL/GenBank/DDBJ whole genome shotgun (WGS) entry which is preliminary data.</text>
</comment>
<organism evidence="2 3">
    <name type="scientific">Thiospirillum jenense</name>
    <dbReference type="NCBI Taxonomy" id="1653858"/>
    <lineage>
        <taxon>Bacteria</taxon>
        <taxon>Pseudomonadati</taxon>
        <taxon>Pseudomonadota</taxon>
        <taxon>Gammaproteobacteria</taxon>
        <taxon>Chromatiales</taxon>
        <taxon>Chromatiaceae</taxon>
        <taxon>Thiospirillum</taxon>
    </lineage>
</organism>
<sequence length="104" mass="10967">MNLINRQRGFTLIEVLVAALVLSIGLLGLAALSATSLKLNTGSAQRTQAANLSYAITDAMRANKTNVAAYVGSYDVANCQNNFVANAGSLAANDIAEWRNYLAC</sequence>
<dbReference type="SUPFAM" id="SSF54523">
    <property type="entry name" value="Pili subunits"/>
    <property type="match status" value="1"/>
</dbReference>
<dbReference type="EMBL" id="JABVCQ010000028">
    <property type="protein sequence ID" value="MBB1126898.1"/>
    <property type="molecule type" value="Genomic_DNA"/>
</dbReference>
<reference evidence="2 3" key="1">
    <citation type="journal article" date="2020" name="Arch. Microbiol.">
        <title>The genome sequence of the giant phototrophic gammaproteobacterium Thiospirillum jenense gives insight into its physiological properties and phylogenetic relationships.</title>
        <authorList>
            <person name="Imhoff J.F."/>
            <person name="Meyer T.E."/>
            <person name="Kyndt J.A."/>
        </authorList>
    </citation>
    <scope>NUCLEOTIDE SEQUENCE [LARGE SCALE GENOMIC DNA]</scope>
    <source>
        <strain evidence="2 3">DSM 216</strain>
    </source>
</reference>
<dbReference type="Proteomes" id="UP000548632">
    <property type="component" value="Unassembled WGS sequence"/>
</dbReference>
<feature type="transmembrane region" description="Helical" evidence="1">
    <location>
        <begin position="12"/>
        <end position="32"/>
    </location>
</feature>
<dbReference type="NCBIfam" id="TIGR02523">
    <property type="entry name" value="type_IV_pilV"/>
    <property type="match status" value="1"/>
</dbReference>
<evidence type="ECO:0000256" key="1">
    <source>
        <dbReference type="SAM" id="Phobius"/>
    </source>
</evidence>
<dbReference type="RefSeq" id="WP_182584522.1">
    <property type="nucleotide sequence ID" value="NZ_JABVCQ010000028.1"/>
</dbReference>
<dbReference type="InterPro" id="IPR012902">
    <property type="entry name" value="N_methyl_site"/>
</dbReference>
<keyword evidence="1" id="KW-1133">Transmembrane helix</keyword>
<gene>
    <name evidence="2" type="primary">pilV</name>
    <name evidence="2" type="ORF">HUK38_11785</name>
</gene>
<accession>A0A839HJ86</accession>
<dbReference type="Pfam" id="PF07963">
    <property type="entry name" value="N_methyl"/>
    <property type="match status" value="1"/>
</dbReference>
<name>A0A839HJ86_9GAMM</name>
<proteinExistence type="predicted"/>